<comment type="similarity">
    <text evidence="2 6">Belongs to the fungal hydrophobin family.</text>
</comment>
<evidence type="ECO:0000256" key="2">
    <source>
        <dbReference type="ARBA" id="ARBA00010446"/>
    </source>
</evidence>
<evidence type="ECO:0000256" key="5">
    <source>
        <dbReference type="ARBA" id="ARBA00023157"/>
    </source>
</evidence>
<dbReference type="GO" id="GO:0005199">
    <property type="term" value="F:structural constituent of cell wall"/>
    <property type="evidence" value="ECO:0007669"/>
    <property type="project" value="InterPro"/>
</dbReference>
<feature type="chain" id="PRO_5013987242" description="Hydrophobin" evidence="6">
    <location>
        <begin position="22"/>
        <end position="124"/>
    </location>
</feature>
<dbReference type="STRING" id="1095629.A0A0C9WN11"/>
<dbReference type="EMBL" id="KN838663">
    <property type="protein sequence ID" value="KIJ98709.1"/>
    <property type="molecule type" value="Genomic_DNA"/>
</dbReference>
<evidence type="ECO:0000313" key="7">
    <source>
        <dbReference type="EMBL" id="KIJ98709.1"/>
    </source>
</evidence>
<dbReference type="HOGENOM" id="CLU_105134_1_1_1"/>
<dbReference type="Proteomes" id="UP000054477">
    <property type="component" value="Unassembled WGS sequence"/>
</dbReference>
<evidence type="ECO:0000256" key="4">
    <source>
        <dbReference type="ARBA" id="ARBA00022525"/>
    </source>
</evidence>
<evidence type="ECO:0000313" key="8">
    <source>
        <dbReference type="Proteomes" id="UP000054477"/>
    </source>
</evidence>
<feature type="signal peptide" evidence="6">
    <location>
        <begin position="1"/>
        <end position="21"/>
    </location>
</feature>
<reference evidence="8" key="2">
    <citation type="submission" date="2015-01" db="EMBL/GenBank/DDBJ databases">
        <title>Evolutionary Origins and Diversification of the Mycorrhizal Mutualists.</title>
        <authorList>
            <consortium name="DOE Joint Genome Institute"/>
            <consortium name="Mycorrhizal Genomics Consortium"/>
            <person name="Kohler A."/>
            <person name="Kuo A."/>
            <person name="Nagy L.G."/>
            <person name="Floudas D."/>
            <person name="Copeland A."/>
            <person name="Barry K.W."/>
            <person name="Cichocki N."/>
            <person name="Veneault-Fourrey C."/>
            <person name="LaButti K."/>
            <person name="Lindquist E.A."/>
            <person name="Lipzen A."/>
            <person name="Lundell T."/>
            <person name="Morin E."/>
            <person name="Murat C."/>
            <person name="Riley R."/>
            <person name="Ohm R."/>
            <person name="Sun H."/>
            <person name="Tunlid A."/>
            <person name="Henrissat B."/>
            <person name="Grigoriev I.V."/>
            <person name="Hibbett D.S."/>
            <person name="Martin F."/>
        </authorList>
    </citation>
    <scope>NUCLEOTIDE SEQUENCE [LARGE SCALE GENOMIC DNA]</scope>
    <source>
        <strain evidence="8">LaAM-08-1</strain>
    </source>
</reference>
<keyword evidence="5 6" id="KW-1015">Disulfide bond</keyword>
<sequence>MQFSHISTALVLLVLTTFVSAGQTVTVTTYAPAPTSPPASQCDPAAIWCCNETEPANGPLASPLLALLGIVVVPVSTLVGIDCTSINALGIDGGGLCTAQPICCQYNNFAPLLVIGCTPVTIGE</sequence>
<evidence type="ECO:0000256" key="3">
    <source>
        <dbReference type="ARBA" id="ARBA00022512"/>
    </source>
</evidence>
<reference evidence="7 8" key="1">
    <citation type="submission" date="2014-04" db="EMBL/GenBank/DDBJ databases">
        <authorList>
            <consortium name="DOE Joint Genome Institute"/>
            <person name="Kuo A."/>
            <person name="Kohler A."/>
            <person name="Nagy L.G."/>
            <person name="Floudas D."/>
            <person name="Copeland A."/>
            <person name="Barry K.W."/>
            <person name="Cichocki N."/>
            <person name="Veneault-Fourrey C."/>
            <person name="LaButti K."/>
            <person name="Lindquist E.A."/>
            <person name="Lipzen A."/>
            <person name="Lundell T."/>
            <person name="Morin E."/>
            <person name="Murat C."/>
            <person name="Sun H."/>
            <person name="Tunlid A."/>
            <person name="Henrissat B."/>
            <person name="Grigoriev I.V."/>
            <person name="Hibbett D.S."/>
            <person name="Martin F."/>
            <person name="Nordberg H.P."/>
            <person name="Cantor M.N."/>
            <person name="Hua S.X."/>
        </authorList>
    </citation>
    <scope>NUCLEOTIDE SEQUENCE [LARGE SCALE GENOMIC DNA]</scope>
    <source>
        <strain evidence="7 8">LaAM-08-1</strain>
    </source>
</reference>
<dbReference type="SMART" id="SM00075">
    <property type="entry name" value="HYDRO"/>
    <property type="match status" value="1"/>
</dbReference>
<proteinExistence type="inferred from homology"/>
<accession>A0A0C9WN11</accession>
<keyword evidence="6" id="KW-0732">Signal</keyword>
<dbReference type="InterPro" id="IPR001338">
    <property type="entry name" value="Class_I_Hydrophobin"/>
</dbReference>
<evidence type="ECO:0000256" key="1">
    <source>
        <dbReference type="ARBA" id="ARBA00004191"/>
    </source>
</evidence>
<dbReference type="OrthoDB" id="4225815at2759"/>
<comment type="subcellular location">
    <subcellularLocation>
        <location evidence="1 6">Secreted</location>
        <location evidence="1 6">Cell wall</location>
    </subcellularLocation>
</comment>
<name>A0A0C9WN11_9AGAR</name>
<dbReference type="Pfam" id="PF01185">
    <property type="entry name" value="Hydrophobin"/>
    <property type="match status" value="1"/>
</dbReference>
<gene>
    <name evidence="7" type="ORF">K443DRAFT_123535</name>
</gene>
<keyword evidence="3 6" id="KW-0134">Cell wall</keyword>
<evidence type="ECO:0000256" key="6">
    <source>
        <dbReference type="RuleBase" id="RU365009"/>
    </source>
</evidence>
<keyword evidence="8" id="KW-1185">Reference proteome</keyword>
<dbReference type="GO" id="GO:0009277">
    <property type="term" value="C:fungal-type cell wall"/>
    <property type="evidence" value="ECO:0007669"/>
    <property type="project" value="InterPro"/>
</dbReference>
<keyword evidence="4 6" id="KW-0964">Secreted</keyword>
<dbReference type="CDD" id="cd23507">
    <property type="entry name" value="hydrophobin_I"/>
    <property type="match status" value="1"/>
</dbReference>
<organism evidence="7 8">
    <name type="scientific">Laccaria amethystina LaAM-08-1</name>
    <dbReference type="NCBI Taxonomy" id="1095629"/>
    <lineage>
        <taxon>Eukaryota</taxon>
        <taxon>Fungi</taxon>
        <taxon>Dikarya</taxon>
        <taxon>Basidiomycota</taxon>
        <taxon>Agaricomycotina</taxon>
        <taxon>Agaricomycetes</taxon>
        <taxon>Agaricomycetidae</taxon>
        <taxon>Agaricales</taxon>
        <taxon>Agaricineae</taxon>
        <taxon>Hydnangiaceae</taxon>
        <taxon>Laccaria</taxon>
    </lineage>
</organism>
<dbReference type="AlphaFoldDB" id="A0A0C9WN11"/>
<protein>
    <recommendedName>
        <fullName evidence="6">Hydrophobin</fullName>
    </recommendedName>
</protein>